<feature type="chain" id="PRO_5040981553" evidence="2">
    <location>
        <begin position="24"/>
        <end position="138"/>
    </location>
</feature>
<keyword evidence="4" id="KW-1185">Reference proteome</keyword>
<accession>A0A9W8DJG7</accession>
<proteinExistence type="predicted"/>
<evidence type="ECO:0000313" key="3">
    <source>
        <dbReference type="EMBL" id="KAJ1910602.1"/>
    </source>
</evidence>
<name>A0A9W8DJG7_9FUNG</name>
<keyword evidence="2" id="KW-0732">Signal</keyword>
<gene>
    <name evidence="3" type="ORF">H4219_006168</name>
</gene>
<protein>
    <submittedName>
        <fullName evidence="3">Uncharacterized protein</fullName>
    </submittedName>
</protein>
<sequence>MYLYKPLGLALVALISITYTVSAAPAPAAEDDADTPNVDSEEAISNAIPKDLDLDYDFASALDEIMDNHDAMDFFYSGLEVVNSHAQDKTIFELGEALQNLANAALHIVHYNDGGSGDKDESGDNDSSHYSKNIQITQ</sequence>
<dbReference type="EMBL" id="JANBPU010000553">
    <property type="protein sequence ID" value="KAJ1910602.1"/>
    <property type="molecule type" value="Genomic_DNA"/>
</dbReference>
<feature type="signal peptide" evidence="2">
    <location>
        <begin position="1"/>
        <end position="23"/>
    </location>
</feature>
<evidence type="ECO:0000256" key="1">
    <source>
        <dbReference type="SAM" id="MobiDB-lite"/>
    </source>
</evidence>
<organism evidence="3 4">
    <name type="scientific">Mycoemilia scoparia</name>
    <dbReference type="NCBI Taxonomy" id="417184"/>
    <lineage>
        <taxon>Eukaryota</taxon>
        <taxon>Fungi</taxon>
        <taxon>Fungi incertae sedis</taxon>
        <taxon>Zoopagomycota</taxon>
        <taxon>Kickxellomycotina</taxon>
        <taxon>Kickxellomycetes</taxon>
        <taxon>Kickxellales</taxon>
        <taxon>Kickxellaceae</taxon>
        <taxon>Mycoemilia</taxon>
    </lineage>
</organism>
<evidence type="ECO:0000256" key="2">
    <source>
        <dbReference type="SAM" id="SignalP"/>
    </source>
</evidence>
<feature type="region of interest" description="Disordered" evidence="1">
    <location>
        <begin position="115"/>
        <end position="138"/>
    </location>
</feature>
<comment type="caution">
    <text evidence="3">The sequence shown here is derived from an EMBL/GenBank/DDBJ whole genome shotgun (WGS) entry which is preliminary data.</text>
</comment>
<feature type="compositionally biased region" description="Basic and acidic residues" evidence="1">
    <location>
        <begin position="116"/>
        <end position="129"/>
    </location>
</feature>
<evidence type="ECO:0000313" key="4">
    <source>
        <dbReference type="Proteomes" id="UP001150538"/>
    </source>
</evidence>
<dbReference type="Proteomes" id="UP001150538">
    <property type="component" value="Unassembled WGS sequence"/>
</dbReference>
<reference evidence="3" key="1">
    <citation type="submission" date="2022-07" db="EMBL/GenBank/DDBJ databases">
        <title>Phylogenomic reconstructions and comparative analyses of Kickxellomycotina fungi.</title>
        <authorList>
            <person name="Reynolds N.K."/>
            <person name="Stajich J.E."/>
            <person name="Barry K."/>
            <person name="Grigoriev I.V."/>
            <person name="Crous P."/>
            <person name="Smith M.E."/>
        </authorList>
    </citation>
    <scope>NUCLEOTIDE SEQUENCE</scope>
    <source>
        <strain evidence="3">NBRC 100468</strain>
    </source>
</reference>
<dbReference type="AlphaFoldDB" id="A0A9W8DJG7"/>